<dbReference type="EMBL" id="JBCITM010000006">
    <property type="protein sequence ID" value="MEN1760240.1"/>
    <property type="molecule type" value="Genomic_DNA"/>
</dbReference>
<evidence type="ECO:0000313" key="2">
    <source>
        <dbReference type="Proteomes" id="UP001407405"/>
    </source>
</evidence>
<dbReference type="RefSeq" id="WP_343185564.1">
    <property type="nucleotide sequence ID" value="NZ_JBCITM010000006.1"/>
</dbReference>
<reference evidence="1 2" key="1">
    <citation type="submission" date="2024-04" db="EMBL/GenBank/DDBJ databases">
        <title>Genome sequencing and metabolic network reconstruction of aminoacids and betaine degradation by Anoxynatronum sibiricum.</title>
        <authorList>
            <person name="Detkova E.N."/>
            <person name="Boltjanskaja Y.V."/>
            <person name="Mardanov A.V."/>
            <person name="Kevbrin V."/>
        </authorList>
    </citation>
    <scope>NUCLEOTIDE SEQUENCE [LARGE SCALE GENOMIC DNA]</scope>
    <source>
        <strain evidence="1 2">Z-7981</strain>
    </source>
</reference>
<comment type="caution">
    <text evidence="1">The sequence shown here is derived from an EMBL/GenBank/DDBJ whole genome shotgun (WGS) entry which is preliminary data.</text>
</comment>
<keyword evidence="2" id="KW-1185">Reference proteome</keyword>
<evidence type="ECO:0000313" key="1">
    <source>
        <dbReference type="EMBL" id="MEN1760240.1"/>
    </source>
</evidence>
<dbReference type="Proteomes" id="UP001407405">
    <property type="component" value="Unassembled WGS sequence"/>
</dbReference>
<name>A0ABU9VTS6_9CLOT</name>
<sequence length="232" mass="26491">MEGMLLLLAILFFVGIWVVRSLVYASIRGTKRIVNKTINKEHVQRNLEIYANYILDSMFEQYRDTEKDQVEMEELFLKALEKLQQDPTLFAANDFWDAIGADYIGISGSNFDGGEKNREEKLETFANNIVQTFMEYIEELEAEKMAYQEMEAPGFDDIDITEAMDMQESAEIMGLSQPFTVEELESKKASLLESYNVEKLVKGGCPEIVIEAATTRSRNIMTAYQVLKASIV</sequence>
<protein>
    <submittedName>
        <fullName evidence="1">Uncharacterized protein</fullName>
    </submittedName>
</protein>
<accession>A0ABU9VTS6</accession>
<gene>
    <name evidence="1" type="ORF">AAIG11_07140</name>
</gene>
<organism evidence="1 2">
    <name type="scientific">Anoxynatronum sibiricum</name>
    <dbReference type="NCBI Taxonomy" id="210623"/>
    <lineage>
        <taxon>Bacteria</taxon>
        <taxon>Bacillati</taxon>
        <taxon>Bacillota</taxon>
        <taxon>Clostridia</taxon>
        <taxon>Eubacteriales</taxon>
        <taxon>Clostridiaceae</taxon>
        <taxon>Anoxynatronum</taxon>
    </lineage>
</organism>
<proteinExistence type="predicted"/>